<name>A0ABU3CAG4_9FLAO</name>
<dbReference type="RefSeq" id="WP_311534942.1">
    <property type="nucleotide sequence ID" value="NZ_JAVRHQ010000012.1"/>
</dbReference>
<evidence type="ECO:0000313" key="2">
    <source>
        <dbReference type="Proteomes" id="UP001262889"/>
    </source>
</evidence>
<accession>A0ABU3CAG4</accession>
<gene>
    <name evidence="1" type="ORF">RM553_10815</name>
</gene>
<dbReference type="EMBL" id="JAVRHQ010000012">
    <property type="protein sequence ID" value="MDT0643321.1"/>
    <property type="molecule type" value="Genomic_DNA"/>
</dbReference>
<dbReference type="Proteomes" id="UP001262889">
    <property type="component" value="Unassembled WGS sequence"/>
</dbReference>
<dbReference type="SUPFAM" id="SSF52788">
    <property type="entry name" value="Phosphotyrosine protein phosphatases I"/>
    <property type="match status" value="1"/>
</dbReference>
<dbReference type="InterPro" id="IPR036196">
    <property type="entry name" value="Ptyr_pPase_sf"/>
</dbReference>
<sequence length="228" mass="25875">MNYSHHLVNPAAAAVNAIDMEANIRILPKLQQKIETLEVSSVSEERKEILAPLVEYIKEKAERNEVANINFICTHNSRRSQFAQIWAQAIGQFYDIPVQAFSGGVEVTAFNEKAVKAIKDAGFKIFAEGEENPLYSVHYAEELTPVKMYSKKYDDKVNPQKNFAAVMTCSHADETCPFIPGAEKRIAVKYEDPKEFDNTPEQDQKYKERSEQIAAEMKYVFSSLSIKN</sequence>
<reference evidence="1 2" key="1">
    <citation type="submission" date="2023-09" db="EMBL/GenBank/DDBJ databases">
        <authorList>
            <person name="Rey-Velasco X."/>
        </authorList>
    </citation>
    <scope>NUCLEOTIDE SEQUENCE [LARGE SCALE GENOMIC DNA]</scope>
    <source>
        <strain evidence="1 2">F363</strain>
    </source>
</reference>
<proteinExistence type="predicted"/>
<dbReference type="PANTHER" id="PTHR43428">
    <property type="entry name" value="ARSENATE REDUCTASE"/>
    <property type="match status" value="1"/>
</dbReference>
<evidence type="ECO:0000313" key="1">
    <source>
        <dbReference type="EMBL" id="MDT0643321.1"/>
    </source>
</evidence>
<comment type="caution">
    <text evidence="1">The sequence shown here is derived from an EMBL/GenBank/DDBJ whole genome shotgun (WGS) entry which is preliminary data.</text>
</comment>
<keyword evidence="2" id="KW-1185">Reference proteome</keyword>
<dbReference type="PANTHER" id="PTHR43428:SF1">
    <property type="entry name" value="ARSENATE REDUCTASE"/>
    <property type="match status" value="1"/>
</dbReference>
<dbReference type="Gene3D" id="3.40.50.2300">
    <property type="match status" value="1"/>
</dbReference>
<organism evidence="1 2">
    <name type="scientific">Autumnicola tepida</name>
    <dbReference type="NCBI Taxonomy" id="3075595"/>
    <lineage>
        <taxon>Bacteria</taxon>
        <taxon>Pseudomonadati</taxon>
        <taxon>Bacteroidota</taxon>
        <taxon>Flavobacteriia</taxon>
        <taxon>Flavobacteriales</taxon>
        <taxon>Flavobacteriaceae</taxon>
        <taxon>Autumnicola</taxon>
    </lineage>
</organism>
<protein>
    <submittedName>
        <fullName evidence="1">Protein-tyrosine-phosphatase</fullName>
    </submittedName>
</protein>